<keyword evidence="2" id="KW-1185">Reference proteome</keyword>
<evidence type="ECO:0000313" key="2">
    <source>
        <dbReference type="Proteomes" id="UP000077248"/>
    </source>
</evidence>
<dbReference type="VEuPathDB" id="FungiDB:CC77DRAFT_193163"/>
<sequence length="82" mass="9324">MFSVSLRPWAASNSHFPNVILTAFLSYYTVFTHRGTAIDDRKGGLNPSYAEINVKNTEQNSLLVSLFDLYEALMKQYAFVLE</sequence>
<evidence type="ECO:0000313" key="1">
    <source>
        <dbReference type="EMBL" id="OAG18491.1"/>
    </source>
</evidence>
<dbReference type="Proteomes" id="UP000077248">
    <property type="component" value="Unassembled WGS sequence"/>
</dbReference>
<dbReference type="KEGG" id="aalt:CC77DRAFT_193163"/>
<dbReference type="AlphaFoldDB" id="A0A177DGV7"/>
<gene>
    <name evidence="1" type="ORF">CC77DRAFT_193163</name>
</gene>
<dbReference type="GeneID" id="29116161"/>
<protein>
    <submittedName>
        <fullName evidence="1">Uncharacterized protein</fullName>
    </submittedName>
</protein>
<reference evidence="1 2" key="1">
    <citation type="submission" date="2016-05" db="EMBL/GenBank/DDBJ databases">
        <title>Comparative analysis of secretome profiles of manganese(II)-oxidizing ascomycete fungi.</title>
        <authorList>
            <consortium name="DOE Joint Genome Institute"/>
            <person name="Zeiner C.A."/>
            <person name="Purvine S.O."/>
            <person name="Zink E.M."/>
            <person name="Wu S."/>
            <person name="Pasa-Tolic L."/>
            <person name="Chaput D.L."/>
            <person name="Haridas S."/>
            <person name="Grigoriev I.V."/>
            <person name="Santelli C.M."/>
            <person name="Hansel C.M."/>
        </authorList>
    </citation>
    <scope>NUCLEOTIDE SEQUENCE [LARGE SCALE GENOMIC DNA]</scope>
    <source>
        <strain evidence="1 2">SRC1lrK2f</strain>
    </source>
</reference>
<name>A0A177DGV7_ALTAL</name>
<dbReference type="EMBL" id="KV441483">
    <property type="protein sequence ID" value="OAG18491.1"/>
    <property type="molecule type" value="Genomic_DNA"/>
</dbReference>
<dbReference type="RefSeq" id="XP_018383912.1">
    <property type="nucleotide sequence ID" value="XM_018530567.1"/>
</dbReference>
<organism evidence="1 2">
    <name type="scientific">Alternaria alternata</name>
    <name type="common">Alternaria rot fungus</name>
    <name type="synonym">Torula alternata</name>
    <dbReference type="NCBI Taxonomy" id="5599"/>
    <lineage>
        <taxon>Eukaryota</taxon>
        <taxon>Fungi</taxon>
        <taxon>Dikarya</taxon>
        <taxon>Ascomycota</taxon>
        <taxon>Pezizomycotina</taxon>
        <taxon>Dothideomycetes</taxon>
        <taxon>Pleosporomycetidae</taxon>
        <taxon>Pleosporales</taxon>
        <taxon>Pleosporineae</taxon>
        <taxon>Pleosporaceae</taxon>
        <taxon>Alternaria</taxon>
        <taxon>Alternaria sect. Alternaria</taxon>
        <taxon>Alternaria alternata complex</taxon>
    </lineage>
</organism>
<accession>A0A177DGV7</accession>
<proteinExistence type="predicted"/>